<dbReference type="EMBL" id="CP051775">
    <property type="protein sequence ID" value="QJE74409.1"/>
    <property type="molecule type" value="Genomic_DNA"/>
</dbReference>
<dbReference type="Pfam" id="PF09537">
    <property type="entry name" value="DUF2383"/>
    <property type="match status" value="1"/>
</dbReference>
<dbReference type="InterPro" id="IPR011971">
    <property type="entry name" value="CHP02284"/>
</dbReference>
<proteinExistence type="predicted"/>
<reference evidence="2" key="1">
    <citation type="submission" date="2020-04" db="EMBL/GenBank/DDBJ databases">
        <title>A desert anoxygenic phototrophic bacterium fixes CO2 using RubisCO under aerobic conditions.</title>
        <authorList>
            <person name="Tang K."/>
        </authorList>
    </citation>
    <scope>NUCLEOTIDE SEQUENCE [LARGE SCALE GENOMIC DNA]</scope>
    <source>
        <strain evidence="2">MIMtkB3</strain>
    </source>
</reference>
<dbReference type="AlphaFoldDB" id="A0A858R9S9"/>
<dbReference type="InterPro" id="IPR012347">
    <property type="entry name" value="Ferritin-like"/>
</dbReference>
<feature type="domain" description="DUF2383" evidence="1">
    <location>
        <begin position="6"/>
        <end position="113"/>
    </location>
</feature>
<organism evidence="2 3">
    <name type="scientific">Aerophototrophica crusticola</name>
    <dbReference type="NCBI Taxonomy" id="1709002"/>
    <lineage>
        <taxon>Bacteria</taxon>
        <taxon>Pseudomonadati</taxon>
        <taxon>Pseudomonadota</taxon>
        <taxon>Alphaproteobacteria</taxon>
        <taxon>Rhodospirillales</taxon>
        <taxon>Rhodospirillaceae</taxon>
        <taxon>Aerophototrophica</taxon>
    </lineage>
</organism>
<name>A0A858R9S9_9PROT</name>
<accession>A0A858R9S9</accession>
<dbReference type="KEGG" id="acru:HHL28_16205"/>
<sequence>MEQDAVIDTLNDLIQATEDSHLGLQRSAEDMKDEATKALLNDMAARRGAIVRDLQRTVAALGGAPEATGTLMGGARRMVAEVAAALGARSDPAILADTVAAQEATLSVYGRMLDLDLPEEVLEAMAGHQDRLREDRDRLAALNLPDQPAEPTRESA</sequence>
<dbReference type="InterPro" id="IPR019052">
    <property type="entry name" value="DUF2383"/>
</dbReference>
<evidence type="ECO:0000259" key="1">
    <source>
        <dbReference type="Pfam" id="PF09537"/>
    </source>
</evidence>
<keyword evidence="3" id="KW-1185">Reference proteome</keyword>
<protein>
    <submittedName>
        <fullName evidence="2">PA2169 family four-helix-bundle protein</fullName>
    </submittedName>
</protein>
<dbReference type="Gene3D" id="1.20.1260.10">
    <property type="match status" value="1"/>
</dbReference>
<evidence type="ECO:0000313" key="2">
    <source>
        <dbReference type="EMBL" id="QJE74409.1"/>
    </source>
</evidence>
<dbReference type="Proteomes" id="UP000501891">
    <property type="component" value="Chromosome"/>
</dbReference>
<dbReference type="NCBIfam" id="TIGR02284">
    <property type="entry name" value="PA2169 family four-helix-bundle protein"/>
    <property type="match status" value="1"/>
</dbReference>
<evidence type="ECO:0000313" key="3">
    <source>
        <dbReference type="Proteomes" id="UP000501891"/>
    </source>
</evidence>
<gene>
    <name evidence="2" type="ORF">HHL28_16205</name>
</gene>